<keyword evidence="5" id="KW-0687">Ribonucleoprotein</keyword>
<keyword evidence="4" id="KW-0496">Mitochondrion</keyword>
<evidence type="ECO:0000256" key="3">
    <source>
        <dbReference type="ARBA" id="ARBA00022980"/>
    </source>
</evidence>
<dbReference type="GO" id="GO:1990904">
    <property type="term" value="C:ribonucleoprotein complex"/>
    <property type="evidence" value="ECO:0007669"/>
    <property type="project" value="UniProtKB-KW"/>
</dbReference>
<reference evidence="8" key="1">
    <citation type="submission" date="2020-10" db="EMBL/GenBank/DDBJ databases">
        <title>High-Quality Genome Resource of Clonostachys rosea strain S41 by Oxford Nanopore Long-Read Sequencing.</title>
        <authorList>
            <person name="Wang H."/>
        </authorList>
    </citation>
    <scope>NUCLEOTIDE SEQUENCE</scope>
    <source>
        <strain evidence="8">S41</strain>
    </source>
</reference>
<accession>A0A8H7TSI9</accession>
<evidence type="ECO:0000256" key="1">
    <source>
        <dbReference type="ARBA" id="ARBA00004173"/>
    </source>
</evidence>
<comment type="caution">
    <text evidence="8">The sequence shown here is derived from an EMBL/GenBank/DDBJ whole genome shotgun (WGS) entry which is preliminary data.</text>
</comment>
<sequence>MAPASSPKRTEATTEKEMAANDPTYTPALTIEELEEIPPFSKWWDQPEHWGKESEFRSFGKAEKEVERAIIEVQVRRAVVEVLSLQQENKLAEQLVKKWPAGSREALEQTLAVEIVGADGQFSLQGDVSSVVSHLTQDAAGSSEEGSPSITLEEAAEITNKWDAKWKEIKVNDEIKFAIRKRIYQLTGNLIPDSKLGAARNVRDVLTTLFQQRKPSSLADELLAKPEVTKLPNVRVHSRKVGPIDKEIEIGRWKVIEEELKKRDLPVTGTDNLSGNKEREWMTGKA</sequence>
<dbReference type="AlphaFoldDB" id="A0A8H7TSI9"/>
<organism evidence="8 9">
    <name type="scientific">Bionectria ochroleuca</name>
    <name type="common">Gliocladium roseum</name>
    <dbReference type="NCBI Taxonomy" id="29856"/>
    <lineage>
        <taxon>Eukaryota</taxon>
        <taxon>Fungi</taxon>
        <taxon>Dikarya</taxon>
        <taxon>Ascomycota</taxon>
        <taxon>Pezizomycotina</taxon>
        <taxon>Sordariomycetes</taxon>
        <taxon>Hypocreomycetidae</taxon>
        <taxon>Hypocreales</taxon>
        <taxon>Bionectriaceae</taxon>
        <taxon>Clonostachys</taxon>
    </lineage>
</organism>
<name>A0A8H7TSI9_BIOOC</name>
<evidence type="ECO:0000256" key="6">
    <source>
        <dbReference type="ARBA" id="ARBA00035183"/>
    </source>
</evidence>
<dbReference type="GO" id="GO:0005739">
    <property type="term" value="C:mitochondrion"/>
    <property type="evidence" value="ECO:0007669"/>
    <property type="project" value="UniProtKB-SubCell"/>
</dbReference>
<feature type="region of interest" description="Disordered" evidence="7">
    <location>
        <begin position="266"/>
        <end position="286"/>
    </location>
</feature>
<keyword evidence="3" id="KW-0689">Ribosomal protein</keyword>
<evidence type="ECO:0000256" key="7">
    <source>
        <dbReference type="SAM" id="MobiDB-lite"/>
    </source>
</evidence>
<comment type="similarity">
    <text evidence="2">Belongs to the mitochondrion-specific ribosomal protein mL50 family.</text>
</comment>
<evidence type="ECO:0000256" key="5">
    <source>
        <dbReference type="ARBA" id="ARBA00023274"/>
    </source>
</evidence>
<evidence type="ECO:0000313" key="8">
    <source>
        <dbReference type="EMBL" id="KAF9754923.1"/>
    </source>
</evidence>
<dbReference type="Proteomes" id="UP000616885">
    <property type="component" value="Unassembled WGS sequence"/>
</dbReference>
<dbReference type="EMBL" id="JADCTT010000003">
    <property type="protein sequence ID" value="KAF9754923.1"/>
    <property type="molecule type" value="Genomic_DNA"/>
</dbReference>
<feature type="region of interest" description="Disordered" evidence="7">
    <location>
        <begin position="1"/>
        <end position="24"/>
    </location>
</feature>
<dbReference type="GO" id="GO:0005840">
    <property type="term" value="C:ribosome"/>
    <property type="evidence" value="ECO:0007669"/>
    <property type="project" value="UniProtKB-KW"/>
</dbReference>
<protein>
    <recommendedName>
        <fullName evidence="6">Large ribosomal subunit protein mL50</fullName>
    </recommendedName>
</protein>
<proteinExistence type="inferred from homology"/>
<evidence type="ECO:0000256" key="2">
    <source>
        <dbReference type="ARBA" id="ARBA00008860"/>
    </source>
</evidence>
<feature type="compositionally biased region" description="Basic and acidic residues" evidence="7">
    <location>
        <begin position="276"/>
        <end position="286"/>
    </location>
</feature>
<gene>
    <name evidence="8" type="ORF">IM811_010364</name>
</gene>
<comment type="subcellular location">
    <subcellularLocation>
        <location evidence="1">Mitochondrion</location>
    </subcellularLocation>
</comment>
<feature type="compositionally biased region" description="Basic and acidic residues" evidence="7">
    <location>
        <begin position="8"/>
        <end position="19"/>
    </location>
</feature>
<dbReference type="InterPro" id="IPR018305">
    <property type="entry name" value="Ribosomal_m50"/>
</dbReference>
<dbReference type="Pfam" id="PF10501">
    <property type="entry name" value="Ribosomal_L50"/>
    <property type="match status" value="1"/>
</dbReference>
<evidence type="ECO:0000256" key="4">
    <source>
        <dbReference type="ARBA" id="ARBA00023128"/>
    </source>
</evidence>
<evidence type="ECO:0000313" key="9">
    <source>
        <dbReference type="Proteomes" id="UP000616885"/>
    </source>
</evidence>